<dbReference type="Pfam" id="PF00535">
    <property type="entry name" value="Glycos_transf_2"/>
    <property type="match status" value="1"/>
</dbReference>
<dbReference type="GO" id="GO:0016757">
    <property type="term" value="F:glycosyltransferase activity"/>
    <property type="evidence" value="ECO:0007669"/>
    <property type="project" value="UniProtKB-KW"/>
</dbReference>
<proteinExistence type="predicted"/>
<dbReference type="InterPro" id="IPR001173">
    <property type="entry name" value="Glyco_trans_2-like"/>
</dbReference>
<dbReference type="EC" id="2.4.-.-" evidence="3"/>
<comment type="caution">
    <text evidence="3">The sequence shown here is derived from an EMBL/GenBank/DDBJ whole genome shotgun (WGS) entry which is preliminary data.</text>
</comment>
<keyword evidence="3" id="KW-0328">Glycosyltransferase</keyword>
<reference evidence="3 4" key="1">
    <citation type="submission" date="2024-09" db="EMBL/GenBank/DDBJ databases">
        <authorList>
            <person name="Sun Q."/>
            <person name="Mori K."/>
        </authorList>
    </citation>
    <scope>NUCLEOTIDE SEQUENCE [LARGE SCALE GENOMIC DNA]</scope>
    <source>
        <strain evidence="3 4">NCAIM B.02529</strain>
    </source>
</reference>
<protein>
    <submittedName>
        <fullName evidence="3">Glycosyltransferase family 2 protein</fullName>
        <ecNumber evidence="3">2.4.-.-</ecNumber>
    </submittedName>
</protein>
<keyword evidence="4" id="KW-1185">Reference proteome</keyword>
<evidence type="ECO:0000259" key="2">
    <source>
        <dbReference type="Pfam" id="PF00535"/>
    </source>
</evidence>
<dbReference type="Gene3D" id="3.90.550.10">
    <property type="entry name" value="Spore Coat Polysaccharide Biosynthesis Protein SpsA, Chain A"/>
    <property type="match status" value="1"/>
</dbReference>
<evidence type="ECO:0000313" key="3">
    <source>
        <dbReference type="EMBL" id="MFC0522005.1"/>
    </source>
</evidence>
<name>A0ABV6LHY4_9BACI</name>
<dbReference type="InterPro" id="IPR029044">
    <property type="entry name" value="Nucleotide-diphossugar_trans"/>
</dbReference>
<dbReference type="PANTHER" id="PTHR11675">
    <property type="entry name" value="N-ACETYLGALACTOSAMINYLTRANSFERASE"/>
    <property type="match status" value="1"/>
</dbReference>
<gene>
    <name evidence="3" type="ORF">ACFFGV_00180</name>
</gene>
<dbReference type="SUPFAM" id="SSF53448">
    <property type="entry name" value="Nucleotide-diphospho-sugar transferases"/>
    <property type="match status" value="1"/>
</dbReference>
<dbReference type="RefSeq" id="WP_377344484.1">
    <property type="nucleotide sequence ID" value="NZ_JBHLTP010000001.1"/>
</dbReference>
<sequence length="290" mass="33515">MTHPDYSIIFPVKNEGENVKKTLDSLFRVKTNTTFEVIIVDDQSDDDCCAFLAAYPSASNVKVIRTEGVGSSAARNVGAEAAAGEYFVFCDAHLTFEDWWLDRLAQPVLMEKTDVICPAISSMEHPHSVGYGQFLQPNMQIGWYSKTSGLKEVAIVPGACFLLHREVFYEVGGFEKGFRRWGHEDVELSIKLWLFGYRCHVLPTVTIAHLFRQHHPYTVQPEHISYNLLRMAYSHFNTLRINKCRKMIPSDMAKSIEADVLRNLGRQRLEYLERRVFDDNWYFRKFNLQF</sequence>
<dbReference type="Proteomes" id="UP001589836">
    <property type="component" value="Unassembled WGS sequence"/>
</dbReference>
<organism evidence="3 4">
    <name type="scientific">Pontibacillus salicampi</name>
    <dbReference type="NCBI Taxonomy" id="1449801"/>
    <lineage>
        <taxon>Bacteria</taxon>
        <taxon>Bacillati</taxon>
        <taxon>Bacillota</taxon>
        <taxon>Bacilli</taxon>
        <taxon>Bacillales</taxon>
        <taxon>Bacillaceae</taxon>
        <taxon>Pontibacillus</taxon>
    </lineage>
</organism>
<keyword evidence="1" id="KW-1015">Disulfide bond</keyword>
<evidence type="ECO:0000313" key="4">
    <source>
        <dbReference type="Proteomes" id="UP001589836"/>
    </source>
</evidence>
<dbReference type="EMBL" id="JBHLTP010000001">
    <property type="protein sequence ID" value="MFC0522005.1"/>
    <property type="molecule type" value="Genomic_DNA"/>
</dbReference>
<feature type="domain" description="Glycosyltransferase 2-like" evidence="2">
    <location>
        <begin position="7"/>
        <end position="171"/>
    </location>
</feature>
<evidence type="ECO:0000256" key="1">
    <source>
        <dbReference type="ARBA" id="ARBA00023157"/>
    </source>
</evidence>
<dbReference type="PANTHER" id="PTHR11675:SF119">
    <property type="entry name" value="POLYPEPTIDE N-ACETYLGALACTOSAMINYLTRANSFERASE 2"/>
    <property type="match status" value="1"/>
</dbReference>
<accession>A0ABV6LHY4</accession>
<keyword evidence="3" id="KW-0808">Transferase</keyword>